<keyword evidence="3" id="KW-1185">Reference proteome</keyword>
<evidence type="ECO:0000313" key="2">
    <source>
        <dbReference type="EMBL" id="GFJ96463.1"/>
    </source>
</evidence>
<gene>
    <name evidence="2" type="ORF">Prum_101050</name>
</gene>
<dbReference type="AlphaFoldDB" id="A0A6V8LGT6"/>
<evidence type="ECO:0000313" key="3">
    <source>
        <dbReference type="Proteomes" id="UP000482960"/>
    </source>
</evidence>
<protein>
    <submittedName>
        <fullName evidence="2">Uncharacterized protein</fullName>
    </submittedName>
</protein>
<evidence type="ECO:0000256" key="1">
    <source>
        <dbReference type="SAM" id="MobiDB-lite"/>
    </source>
</evidence>
<dbReference type="EMBL" id="BLPG01000002">
    <property type="protein sequence ID" value="GFJ96463.1"/>
    <property type="molecule type" value="Genomic_DNA"/>
</dbReference>
<sequence>MDETKQEVLRADVVVVEHPGFFLSQDDNPAGPVGEPFEHDTHVLAARPHAPHPTDARVRAETKGGECAESEPLGVDTRPAWGASLRSCRRAARPGYNEPGWAHLRWAEGGLR</sequence>
<feature type="compositionally biased region" description="Basic and acidic residues" evidence="1">
    <location>
        <begin position="52"/>
        <end position="66"/>
    </location>
</feature>
<accession>A0A6V8LGT6</accession>
<organism evidence="2 3">
    <name type="scientific">Phytohabitans rumicis</name>
    <dbReference type="NCBI Taxonomy" id="1076125"/>
    <lineage>
        <taxon>Bacteria</taxon>
        <taxon>Bacillati</taxon>
        <taxon>Actinomycetota</taxon>
        <taxon>Actinomycetes</taxon>
        <taxon>Micromonosporales</taxon>
        <taxon>Micromonosporaceae</taxon>
    </lineage>
</organism>
<comment type="caution">
    <text evidence="2">The sequence shown here is derived from an EMBL/GenBank/DDBJ whole genome shotgun (WGS) entry which is preliminary data.</text>
</comment>
<name>A0A6V8LGT6_9ACTN</name>
<proteinExistence type="predicted"/>
<feature type="region of interest" description="Disordered" evidence="1">
    <location>
        <begin position="47"/>
        <end position="79"/>
    </location>
</feature>
<reference evidence="2 3" key="2">
    <citation type="submission" date="2020-03" db="EMBL/GenBank/DDBJ databases">
        <authorList>
            <person name="Ichikawa N."/>
            <person name="Kimura A."/>
            <person name="Kitahashi Y."/>
            <person name="Uohara A."/>
        </authorList>
    </citation>
    <scope>NUCLEOTIDE SEQUENCE [LARGE SCALE GENOMIC DNA]</scope>
    <source>
        <strain evidence="2 3">NBRC 108638</strain>
    </source>
</reference>
<dbReference type="Proteomes" id="UP000482960">
    <property type="component" value="Unassembled WGS sequence"/>
</dbReference>
<reference evidence="2 3" key="1">
    <citation type="submission" date="2020-03" db="EMBL/GenBank/DDBJ databases">
        <title>Whole genome shotgun sequence of Phytohabitans rumicis NBRC 108638.</title>
        <authorList>
            <person name="Komaki H."/>
            <person name="Tamura T."/>
        </authorList>
    </citation>
    <scope>NUCLEOTIDE SEQUENCE [LARGE SCALE GENOMIC DNA]</scope>
    <source>
        <strain evidence="2 3">NBRC 108638</strain>
    </source>
</reference>